<dbReference type="Proteomes" id="UP000789405">
    <property type="component" value="Unassembled WGS sequence"/>
</dbReference>
<dbReference type="EMBL" id="CAJVPY010048267">
    <property type="protein sequence ID" value="CAG8812018.1"/>
    <property type="molecule type" value="Genomic_DNA"/>
</dbReference>
<evidence type="ECO:0000313" key="1">
    <source>
        <dbReference type="EMBL" id="CAG8812018.1"/>
    </source>
</evidence>
<comment type="caution">
    <text evidence="1">The sequence shown here is derived from an EMBL/GenBank/DDBJ whole genome shotgun (WGS) entry which is preliminary data.</text>
</comment>
<reference evidence="1" key="1">
    <citation type="submission" date="2021-06" db="EMBL/GenBank/DDBJ databases">
        <authorList>
            <person name="Kallberg Y."/>
            <person name="Tangrot J."/>
            <person name="Rosling A."/>
        </authorList>
    </citation>
    <scope>NUCLEOTIDE SEQUENCE</scope>
    <source>
        <strain evidence="1">MA453B</strain>
    </source>
</reference>
<proteinExistence type="predicted"/>
<sequence>VVLYLNINSQISGGRENLPDDSNALLPTSPPLLEDVLEC</sequence>
<gene>
    <name evidence="1" type="ORF">DERYTH_LOCUS25551</name>
</gene>
<organism evidence="1 2">
    <name type="scientific">Dentiscutata erythropus</name>
    <dbReference type="NCBI Taxonomy" id="1348616"/>
    <lineage>
        <taxon>Eukaryota</taxon>
        <taxon>Fungi</taxon>
        <taxon>Fungi incertae sedis</taxon>
        <taxon>Mucoromycota</taxon>
        <taxon>Glomeromycotina</taxon>
        <taxon>Glomeromycetes</taxon>
        <taxon>Diversisporales</taxon>
        <taxon>Gigasporaceae</taxon>
        <taxon>Dentiscutata</taxon>
    </lineage>
</organism>
<accession>A0A9N9PDT7</accession>
<protein>
    <submittedName>
        <fullName evidence="1">3238_t:CDS:1</fullName>
    </submittedName>
</protein>
<keyword evidence="2" id="KW-1185">Reference proteome</keyword>
<evidence type="ECO:0000313" key="2">
    <source>
        <dbReference type="Proteomes" id="UP000789405"/>
    </source>
</evidence>
<dbReference type="AlphaFoldDB" id="A0A9N9PDT7"/>
<feature type="non-terminal residue" evidence="1">
    <location>
        <position position="1"/>
    </location>
</feature>
<name>A0A9N9PDT7_9GLOM</name>